<feature type="compositionally biased region" description="Low complexity" evidence="2">
    <location>
        <begin position="277"/>
        <end position="289"/>
    </location>
</feature>
<feature type="compositionally biased region" description="Low complexity" evidence="2">
    <location>
        <begin position="336"/>
        <end position="348"/>
    </location>
</feature>
<keyword evidence="4" id="KW-1185">Reference proteome</keyword>
<evidence type="ECO:0000256" key="2">
    <source>
        <dbReference type="SAM" id="MobiDB-lite"/>
    </source>
</evidence>
<dbReference type="RefSeq" id="XP_025374552.1">
    <property type="nucleotide sequence ID" value="XM_025518325.1"/>
</dbReference>
<evidence type="ECO:0000256" key="1">
    <source>
        <dbReference type="SAM" id="Coils"/>
    </source>
</evidence>
<accession>A0A316YEP8</accession>
<reference evidence="3 4" key="1">
    <citation type="journal article" date="2018" name="Mol. Biol. Evol.">
        <title>Broad Genomic Sampling Reveals a Smut Pathogenic Ancestry of the Fungal Clade Ustilaginomycotina.</title>
        <authorList>
            <person name="Kijpornyongpan T."/>
            <person name="Mondo S.J."/>
            <person name="Barry K."/>
            <person name="Sandor L."/>
            <person name="Lee J."/>
            <person name="Lipzen A."/>
            <person name="Pangilinan J."/>
            <person name="LaButti K."/>
            <person name="Hainaut M."/>
            <person name="Henrissat B."/>
            <person name="Grigoriev I.V."/>
            <person name="Spatafora J.W."/>
            <person name="Aime M.C."/>
        </authorList>
    </citation>
    <scope>NUCLEOTIDE SEQUENCE [LARGE SCALE GENOMIC DNA]</scope>
    <source>
        <strain evidence="3 4">MCA 4198</strain>
    </source>
</reference>
<feature type="region of interest" description="Disordered" evidence="2">
    <location>
        <begin position="192"/>
        <end position="356"/>
    </location>
</feature>
<keyword evidence="1" id="KW-0175">Coiled coil</keyword>
<evidence type="ECO:0000313" key="3">
    <source>
        <dbReference type="EMBL" id="PWN87354.1"/>
    </source>
</evidence>
<feature type="coiled-coil region" evidence="1">
    <location>
        <begin position="41"/>
        <end position="187"/>
    </location>
</feature>
<protein>
    <submittedName>
        <fullName evidence="3">Uncharacterized protein</fullName>
    </submittedName>
</protein>
<evidence type="ECO:0000313" key="4">
    <source>
        <dbReference type="Proteomes" id="UP000245768"/>
    </source>
</evidence>
<proteinExistence type="predicted"/>
<name>A0A316YEP8_9BASI</name>
<dbReference type="AlphaFoldDB" id="A0A316YEP8"/>
<dbReference type="EMBL" id="KZ819640">
    <property type="protein sequence ID" value="PWN87354.1"/>
    <property type="molecule type" value="Genomic_DNA"/>
</dbReference>
<dbReference type="InParanoid" id="A0A316YEP8"/>
<dbReference type="Proteomes" id="UP000245768">
    <property type="component" value="Unassembled WGS sequence"/>
</dbReference>
<organism evidence="3 4">
    <name type="scientific">Acaromyces ingoldii</name>
    <dbReference type="NCBI Taxonomy" id="215250"/>
    <lineage>
        <taxon>Eukaryota</taxon>
        <taxon>Fungi</taxon>
        <taxon>Dikarya</taxon>
        <taxon>Basidiomycota</taxon>
        <taxon>Ustilaginomycotina</taxon>
        <taxon>Exobasidiomycetes</taxon>
        <taxon>Exobasidiales</taxon>
        <taxon>Cryptobasidiaceae</taxon>
        <taxon>Acaromyces</taxon>
    </lineage>
</organism>
<gene>
    <name evidence="3" type="ORF">FA10DRAFT_183542</name>
</gene>
<feature type="compositionally biased region" description="Polar residues" evidence="2">
    <location>
        <begin position="313"/>
        <end position="324"/>
    </location>
</feature>
<feature type="compositionally biased region" description="Low complexity" evidence="2">
    <location>
        <begin position="192"/>
        <end position="210"/>
    </location>
</feature>
<sequence length="356" mass="39397">MRRQSPLKAFTRRKKSWLKSESMLSLEKKGICKLLALFYRVNKLEGEVDGIRECLEIANEEKSSLQLQLSEMEANQTEMKEEMVMLDAEKREVERRERIVSYGLENTNQLIDGLKAEVKDQAGKLDKADATIRRHEASIEDAQNEAKIAQIAVQEAQAAQKVAEEALKAAEEAKEAAEKEHEAAKDALTAGKTAEAAEAAEVPQKAAQVADQLVEPEAQEKETEEEEVVQKAPEAPLSVQKVIRQYGHQSRAAPSGRKTRFPRMGNSTLGHLDEESQASAASNHTATSSLPLGSMQPPSSLQRSNSMRRSRSQWFSMHNNSTQSQKRDDDDDNDSMKGSESISSSLSSEVATNDGE</sequence>
<dbReference type="GeneID" id="37040241"/>